<dbReference type="PANTHER" id="PTHR32305:SF15">
    <property type="entry name" value="PROTEIN RHSA-RELATED"/>
    <property type="match status" value="1"/>
</dbReference>
<name>A0A1W6LLE3_9BACT</name>
<dbReference type="AlphaFoldDB" id="A0A1W6LLE3"/>
<dbReference type="KEGG" id="pbp:STSP1_00947"/>
<dbReference type="Proteomes" id="UP000193334">
    <property type="component" value="Chromosome"/>
</dbReference>
<dbReference type="Gene3D" id="2.180.10.10">
    <property type="entry name" value="RHS repeat-associated core"/>
    <property type="match status" value="1"/>
</dbReference>
<evidence type="ECO:0000313" key="4">
    <source>
        <dbReference type="Proteomes" id="UP000193334"/>
    </source>
</evidence>
<dbReference type="Pfam" id="PF25023">
    <property type="entry name" value="TEN_YD-shell"/>
    <property type="match status" value="1"/>
</dbReference>
<keyword evidence="4" id="KW-1185">Reference proteome</keyword>
<dbReference type="PANTHER" id="PTHR32305">
    <property type="match status" value="1"/>
</dbReference>
<accession>A0A1W6LLE3</accession>
<feature type="domain" description="Teneurin-like YD-shell" evidence="2">
    <location>
        <begin position="13"/>
        <end position="104"/>
    </location>
</feature>
<keyword evidence="1" id="KW-0677">Repeat</keyword>
<sequence length="224" mass="25278">MLTYSNDAISGLYFYHTDALGSVAAMSSSNGHIAETYRYTPYGRPTIYDAGGQQITQSSIGNPYMFTGRRYDAGTGLYYYRARMYSPKIGRFLQTDPLGYFDTINPYAYCGNNPVNWIDPWGLCRGDREKGIFEKIIDFLTVVLPYGNPDVSSPIAQGMAGASTFCNARAKQRARNNKLARDDYREDEPYRPPIESTPYIYLGMNPKTGKEEYIFVGNKKANKK</sequence>
<dbReference type="InterPro" id="IPR050708">
    <property type="entry name" value="T6SS_VgrG/RHS"/>
</dbReference>
<protein>
    <recommendedName>
        <fullName evidence="2">Teneurin-like YD-shell domain-containing protein</fullName>
    </recommendedName>
</protein>
<proteinExistence type="predicted"/>
<evidence type="ECO:0000313" key="3">
    <source>
        <dbReference type="EMBL" id="ARN56564.1"/>
    </source>
</evidence>
<dbReference type="NCBIfam" id="TIGR03696">
    <property type="entry name" value="Rhs_assc_core"/>
    <property type="match status" value="1"/>
</dbReference>
<evidence type="ECO:0000259" key="2">
    <source>
        <dbReference type="Pfam" id="PF25023"/>
    </source>
</evidence>
<dbReference type="InterPro" id="IPR022385">
    <property type="entry name" value="Rhs_assc_core"/>
</dbReference>
<evidence type="ECO:0000256" key="1">
    <source>
        <dbReference type="ARBA" id="ARBA00022737"/>
    </source>
</evidence>
<dbReference type="InterPro" id="IPR056823">
    <property type="entry name" value="TEN-like_YD-shell"/>
</dbReference>
<gene>
    <name evidence="3" type="ORF">STSP1_00947</name>
</gene>
<dbReference type="EMBL" id="CP021023">
    <property type="protein sequence ID" value="ARN56564.1"/>
    <property type="molecule type" value="Genomic_DNA"/>
</dbReference>
<reference evidence="4" key="1">
    <citation type="submission" date="2017-04" db="EMBL/GenBank/DDBJ databases">
        <title>Comparative genomics and description of representatives of a novel lineage of planctomycetes thriving in anoxic sediments.</title>
        <authorList>
            <person name="Spring S."/>
            <person name="Bunk B."/>
            <person name="Sproer C."/>
        </authorList>
    </citation>
    <scope>NUCLEOTIDE SEQUENCE [LARGE SCALE GENOMIC DNA]</scope>
    <source>
        <strain evidence="4">ST-PulAB-D4</strain>
    </source>
</reference>
<dbReference type="STRING" id="1941349.STSP1_00947"/>
<organism evidence="3 4">
    <name type="scientific">Sedimentisphaera salicampi</name>
    <dbReference type="NCBI Taxonomy" id="1941349"/>
    <lineage>
        <taxon>Bacteria</taxon>
        <taxon>Pseudomonadati</taxon>
        <taxon>Planctomycetota</taxon>
        <taxon>Phycisphaerae</taxon>
        <taxon>Sedimentisphaerales</taxon>
        <taxon>Sedimentisphaeraceae</taxon>
        <taxon>Sedimentisphaera</taxon>
    </lineage>
</organism>